<evidence type="ECO:0000313" key="3">
    <source>
        <dbReference type="EMBL" id="GAL77887.1"/>
    </source>
</evidence>
<protein>
    <submittedName>
        <fullName evidence="3">Nitric-oxide reductase</fullName>
        <ecNumber evidence="3">1.7.2.5</ecNumber>
    </submittedName>
</protein>
<sequence>MKKVWIAFSSVVILSFIALIWVGTEVYQKQPPIPKTVIIQETGETVFTIEDIQTGQNVWESIGGMEVGSIWGTR</sequence>
<comment type="caution">
    <text evidence="3">The sequence shown here is derived from an EMBL/GenBank/DDBJ whole genome shotgun (WGS) entry which is preliminary data.</text>
</comment>
<keyword evidence="3" id="KW-0560">Oxidoreductase</keyword>
<keyword evidence="1" id="KW-1133">Transmembrane helix</keyword>
<dbReference type="EC" id="1.7.2.5" evidence="3"/>
<feature type="domain" description="Nitric oxide reductase subunit B cytochrome c-like" evidence="2">
    <location>
        <begin position="38"/>
        <end position="72"/>
    </location>
</feature>
<dbReference type="EMBL" id="BBNU01000001">
    <property type="protein sequence ID" value="GAL77887.1"/>
    <property type="molecule type" value="Genomic_DNA"/>
</dbReference>
<keyword evidence="1" id="KW-0472">Membrane</keyword>
<name>A0A090X4J4_9FLAO</name>
<accession>A0A090X4J4</accession>
<evidence type="ECO:0000256" key="1">
    <source>
        <dbReference type="SAM" id="Phobius"/>
    </source>
</evidence>
<feature type="transmembrane region" description="Helical" evidence="1">
    <location>
        <begin position="6"/>
        <end position="27"/>
    </location>
</feature>
<proteinExistence type="predicted"/>
<keyword evidence="1" id="KW-0812">Transmembrane</keyword>
<organism evidence="3 4">
    <name type="scientific">Algibacter lectus</name>
    <dbReference type="NCBI Taxonomy" id="221126"/>
    <lineage>
        <taxon>Bacteria</taxon>
        <taxon>Pseudomonadati</taxon>
        <taxon>Bacteroidota</taxon>
        <taxon>Flavobacteriia</taxon>
        <taxon>Flavobacteriales</taxon>
        <taxon>Flavobacteriaceae</taxon>
        <taxon>Algibacter</taxon>
    </lineage>
</organism>
<reference evidence="3 4" key="1">
    <citation type="journal article" date="2014" name="Genome Announc.">
        <title>Draft Genome Sequences of Marine Flavobacterium Algibacter lectus Strains SS8 and NR4.</title>
        <authorList>
            <person name="Takatani N."/>
            <person name="Nakanishi M."/>
            <person name="Meirelles P."/>
            <person name="Mino S."/>
            <person name="Suda W."/>
            <person name="Oshima K."/>
            <person name="Hattori M."/>
            <person name="Ohkuma M."/>
            <person name="Hosokawa M."/>
            <person name="Miyashita K."/>
            <person name="Thompson F.L."/>
            <person name="Niwa A."/>
            <person name="Sawabe T."/>
            <person name="Sawabe T."/>
        </authorList>
    </citation>
    <scope>NUCLEOTIDE SEQUENCE [LARGE SCALE GENOMIC DNA]</scope>
    <source>
        <strain evidence="4">JCM19274</strain>
    </source>
</reference>
<gene>
    <name evidence="3" type="ORF">JCM19274_5600</name>
</gene>
<dbReference type="Proteomes" id="UP000029643">
    <property type="component" value="Unassembled WGS sequence"/>
</dbReference>
<dbReference type="Pfam" id="PF22085">
    <property type="entry name" value="NorB_cytochrome_c-like"/>
    <property type="match status" value="1"/>
</dbReference>
<dbReference type="InterPro" id="IPR054309">
    <property type="entry name" value="NorB_cytochrome_c-like"/>
</dbReference>
<evidence type="ECO:0000259" key="2">
    <source>
        <dbReference type="Pfam" id="PF22085"/>
    </source>
</evidence>
<dbReference type="GO" id="GO:0016966">
    <property type="term" value="F:nitric oxide reductase activity"/>
    <property type="evidence" value="ECO:0007669"/>
    <property type="project" value="UniProtKB-EC"/>
</dbReference>
<dbReference type="AlphaFoldDB" id="A0A090X4J4"/>
<evidence type="ECO:0000313" key="4">
    <source>
        <dbReference type="Proteomes" id="UP000029643"/>
    </source>
</evidence>